<accession>A0A316Z812</accession>
<keyword evidence="3" id="KW-1185">Reference proteome</keyword>
<reference evidence="2 3" key="1">
    <citation type="journal article" date="2018" name="Mol. Biol. Evol.">
        <title>Broad Genomic Sampling Reveals a Smut Pathogenic Ancestry of the Fungal Clade Ustilaginomycotina.</title>
        <authorList>
            <person name="Kijpornyongpan T."/>
            <person name="Mondo S.J."/>
            <person name="Barry K."/>
            <person name="Sandor L."/>
            <person name="Lee J."/>
            <person name="Lipzen A."/>
            <person name="Pangilinan J."/>
            <person name="LaButti K."/>
            <person name="Hainaut M."/>
            <person name="Henrissat B."/>
            <person name="Grigoriev I.V."/>
            <person name="Spatafora J.W."/>
            <person name="Aime M.C."/>
        </authorList>
    </citation>
    <scope>NUCLEOTIDE SEQUENCE [LARGE SCALE GENOMIC DNA]</scope>
    <source>
        <strain evidence="2 3">MCA 4186</strain>
    </source>
</reference>
<dbReference type="OrthoDB" id="5239630at2759"/>
<feature type="non-terminal residue" evidence="2">
    <location>
        <position position="85"/>
    </location>
</feature>
<organism evidence="2 3">
    <name type="scientific">Tilletiopsis washingtonensis</name>
    <dbReference type="NCBI Taxonomy" id="58919"/>
    <lineage>
        <taxon>Eukaryota</taxon>
        <taxon>Fungi</taxon>
        <taxon>Dikarya</taxon>
        <taxon>Basidiomycota</taxon>
        <taxon>Ustilaginomycotina</taxon>
        <taxon>Exobasidiomycetes</taxon>
        <taxon>Entylomatales</taxon>
        <taxon>Entylomatales incertae sedis</taxon>
        <taxon>Tilletiopsis</taxon>
    </lineage>
</organism>
<evidence type="ECO:0000313" key="2">
    <source>
        <dbReference type="EMBL" id="PWN96313.1"/>
    </source>
</evidence>
<dbReference type="Pfam" id="PF09495">
    <property type="entry name" value="DUF2462"/>
    <property type="match status" value="1"/>
</dbReference>
<proteinExistence type="predicted"/>
<gene>
    <name evidence="2" type="ORF">FA09DRAFT_284428</name>
</gene>
<dbReference type="Proteomes" id="UP000245946">
    <property type="component" value="Unassembled WGS sequence"/>
</dbReference>
<feature type="compositionally biased region" description="Basic residues" evidence="1">
    <location>
        <begin position="39"/>
        <end position="49"/>
    </location>
</feature>
<feature type="region of interest" description="Disordered" evidence="1">
    <location>
        <begin position="1"/>
        <end position="85"/>
    </location>
</feature>
<evidence type="ECO:0000256" key="1">
    <source>
        <dbReference type="SAM" id="MobiDB-lite"/>
    </source>
</evidence>
<evidence type="ECO:0000313" key="3">
    <source>
        <dbReference type="Proteomes" id="UP000245946"/>
    </source>
</evidence>
<sequence length="85" mass="8744">MAQGFKPTKVSKAPKARSGKATPTGPKRGPKVIPPKKTAAVKHAGHVRKQTASLTSRIETEMAGRASRGGPLTIMKGAADGAAKE</sequence>
<dbReference type="EMBL" id="KZ819300">
    <property type="protein sequence ID" value="PWN96313.1"/>
    <property type="molecule type" value="Genomic_DNA"/>
</dbReference>
<dbReference type="GeneID" id="37267416"/>
<name>A0A316Z812_9BASI</name>
<dbReference type="RefSeq" id="XP_025596592.1">
    <property type="nucleotide sequence ID" value="XM_025739870.1"/>
</dbReference>
<dbReference type="InterPro" id="IPR019034">
    <property type="entry name" value="UPF0390"/>
</dbReference>
<protein>
    <submittedName>
        <fullName evidence="2">Uncharacterized protein</fullName>
    </submittedName>
</protein>
<dbReference type="AlphaFoldDB" id="A0A316Z812"/>